<evidence type="ECO:0000313" key="3">
    <source>
        <dbReference type="Proteomes" id="UP000622166"/>
    </source>
</evidence>
<reference evidence="2" key="2">
    <citation type="submission" date="2020-09" db="EMBL/GenBank/DDBJ databases">
        <authorList>
            <person name="Sun Q."/>
            <person name="Ohkuma M."/>
        </authorList>
    </citation>
    <scope>NUCLEOTIDE SEQUENCE</scope>
    <source>
        <strain evidence="2">JCM 4815</strain>
    </source>
</reference>
<evidence type="ECO:0000313" key="2">
    <source>
        <dbReference type="EMBL" id="GGY88581.1"/>
    </source>
</evidence>
<sequence>MKKNSMTTGLPLVIGTVIAAGVLVQDNYGGAVFAVVAGAGASLVLHLRSSRNQGR</sequence>
<name>A0A918UCL8_9ACTN</name>
<keyword evidence="1" id="KW-0472">Membrane</keyword>
<dbReference type="AlphaFoldDB" id="A0A918UCL8"/>
<gene>
    <name evidence="2" type="ORF">GCM10010365_03300</name>
</gene>
<dbReference type="Proteomes" id="UP000622166">
    <property type="component" value="Unassembled WGS sequence"/>
</dbReference>
<organism evidence="2 3">
    <name type="scientific">Streptomyces poonensis</name>
    <dbReference type="NCBI Taxonomy" id="68255"/>
    <lineage>
        <taxon>Bacteria</taxon>
        <taxon>Bacillati</taxon>
        <taxon>Actinomycetota</taxon>
        <taxon>Actinomycetes</taxon>
        <taxon>Kitasatosporales</taxon>
        <taxon>Streptomycetaceae</taxon>
        <taxon>Streptomyces</taxon>
    </lineage>
</organism>
<proteinExistence type="predicted"/>
<keyword evidence="1" id="KW-0812">Transmembrane</keyword>
<dbReference type="RefSeq" id="WP_189854535.1">
    <property type="nucleotide sequence ID" value="NZ_BMVW01000001.1"/>
</dbReference>
<keyword evidence="1" id="KW-1133">Transmembrane helix</keyword>
<protein>
    <submittedName>
        <fullName evidence="2">Uncharacterized protein</fullName>
    </submittedName>
</protein>
<keyword evidence="3" id="KW-1185">Reference proteome</keyword>
<feature type="transmembrane region" description="Helical" evidence="1">
    <location>
        <begin position="29"/>
        <end position="47"/>
    </location>
</feature>
<dbReference type="EMBL" id="BMVW01000001">
    <property type="protein sequence ID" value="GGY88581.1"/>
    <property type="molecule type" value="Genomic_DNA"/>
</dbReference>
<comment type="caution">
    <text evidence="2">The sequence shown here is derived from an EMBL/GenBank/DDBJ whole genome shotgun (WGS) entry which is preliminary data.</text>
</comment>
<reference evidence="2" key="1">
    <citation type="journal article" date="2014" name="Int. J. Syst. Evol. Microbiol.">
        <title>Complete genome sequence of Corynebacterium casei LMG S-19264T (=DSM 44701T), isolated from a smear-ripened cheese.</title>
        <authorList>
            <consortium name="US DOE Joint Genome Institute (JGI-PGF)"/>
            <person name="Walter F."/>
            <person name="Albersmeier A."/>
            <person name="Kalinowski J."/>
            <person name="Ruckert C."/>
        </authorList>
    </citation>
    <scope>NUCLEOTIDE SEQUENCE</scope>
    <source>
        <strain evidence="2">JCM 4815</strain>
    </source>
</reference>
<accession>A0A918UCL8</accession>
<evidence type="ECO:0000256" key="1">
    <source>
        <dbReference type="SAM" id="Phobius"/>
    </source>
</evidence>